<reference evidence="1" key="1">
    <citation type="submission" date="2020-03" db="EMBL/GenBank/DDBJ databases">
        <authorList>
            <person name="Weist P."/>
        </authorList>
    </citation>
    <scope>NUCLEOTIDE SEQUENCE</scope>
</reference>
<dbReference type="AlphaFoldDB" id="A0A9N7Y9F1"/>
<protein>
    <submittedName>
        <fullName evidence="1">Uncharacterized protein</fullName>
    </submittedName>
</protein>
<proteinExistence type="predicted"/>
<name>A0A9N7Y9F1_PLEPL</name>
<evidence type="ECO:0000313" key="1">
    <source>
        <dbReference type="EMBL" id="CAB1417707.1"/>
    </source>
</evidence>
<evidence type="ECO:0000313" key="2">
    <source>
        <dbReference type="Proteomes" id="UP001153269"/>
    </source>
</evidence>
<keyword evidence="2" id="KW-1185">Reference proteome</keyword>
<sequence length="111" mass="12187">MSLLYQLFVVHCTADLHFPSPSLSPRFAQLGLSPRRSPASVLFLHHPFSEAPVKAGKLSLLPVKVSIGWAAGLPLSLWRMILWMNTEEMALGELLERLRTVAQSIGGPVSL</sequence>
<accession>A0A9N7Y9F1</accession>
<dbReference type="EMBL" id="CADEAL010000280">
    <property type="protein sequence ID" value="CAB1417707.1"/>
    <property type="molecule type" value="Genomic_DNA"/>
</dbReference>
<dbReference type="Proteomes" id="UP001153269">
    <property type="component" value="Unassembled WGS sequence"/>
</dbReference>
<organism evidence="1 2">
    <name type="scientific">Pleuronectes platessa</name>
    <name type="common">European plaice</name>
    <dbReference type="NCBI Taxonomy" id="8262"/>
    <lineage>
        <taxon>Eukaryota</taxon>
        <taxon>Metazoa</taxon>
        <taxon>Chordata</taxon>
        <taxon>Craniata</taxon>
        <taxon>Vertebrata</taxon>
        <taxon>Euteleostomi</taxon>
        <taxon>Actinopterygii</taxon>
        <taxon>Neopterygii</taxon>
        <taxon>Teleostei</taxon>
        <taxon>Neoteleostei</taxon>
        <taxon>Acanthomorphata</taxon>
        <taxon>Carangaria</taxon>
        <taxon>Pleuronectiformes</taxon>
        <taxon>Pleuronectoidei</taxon>
        <taxon>Pleuronectidae</taxon>
        <taxon>Pleuronectes</taxon>
    </lineage>
</organism>
<comment type="caution">
    <text evidence="1">The sequence shown here is derived from an EMBL/GenBank/DDBJ whole genome shotgun (WGS) entry which is preliminary data.</text>
</comment>
<gene>
    <name evidence="1" type="ORF">PLEPLA_LOCUS5526</name>
</gene>